<sequence length="206" mass="23261">MALALPAAAKMPWQVERSLAGKISAGTMKVVPLGPKLTEKKVKPYMTMKPAWWPAVVQWWWRCSNPRSGLKEETRWNSSSFLRNPTPGNPHLRYFFTLDPFPRSVDLKIGSGNSCRRGDPLVTPALLFLLLPFLPPSFLFVDVRFYLCTLVLWASVMESASYSLVICCWFSQKTRHQTGGMSNILLLYLLDTVTSTDSDQAAFLEV</sequence>
<proteinExistence type="predicted"/>
<protein>
    <submittedName>
        <fullName evidence="1">Uncharacterized protein</fullName>
    </submittedName>
</protein>
<name>A0A6V7P797_ANACO</name>
<dbReference type="EMBL" id="LR862145">
    <property type="protein sequence ID" value="CAD1826564.1"/>
    <property type="molecule type" value="Genomic_DNA"/>
</dbReference>
<dbReference type="AlphaFoldDB" id="A0A6V7P797"/>
<accession>A0A6V7P797</accession>
<evidence type="ECO:0000313" key="1">
    <source>
        <dbReference type="EMBL" id="CAD1826564.1"/>
    </source>
</evidence>
<reference evidence="1" key="1">
    <citation type="submission" date="2020-07" db="EMBL/GenBank/DDBJ databases">
        <authorList>
            <person name="Lin J."/>
        </authorList>
    </citation>
    <scope>NUCLEOTIDE SEQUENCE</scope>
</reference>
<organism evidence="1">
    <name type="scientific">Ananas comosus var. bracteatus</name>
    <name type="common">red pineapple</name>
    <dbReference type="NCBI Taxonomy" id="296719"/>
    <lineage>
        <taxon>Eukaryota</taxon>
        <taxon>Viridiplantae</taxon>
        <taxon>Streptophyta</taxon>
        <taxon>Embryophyta</taxon>
        <taxon>Tracheophyta</taxon>
        <taxon>Spermatophyta</taxon>
        <taxon>Magnoliopsida</taxon>
        <taxon>Liliopsida</taxon>
        <taxon>Poales</taxon>
        <taxon>Bromeliaceae</taxon>
        <taxon>Bromelioideae</taxon>
        <taxon>Ananas</taxon>
    </lineage>
</organism>
<gene>
    <name evidence="1" type="ORF">CB5_LOCUS9775</name>
</gene>